<evidence type="ECO:0000313" key="3">
    <source>
        <dbReference type="Proteomes" id="UP001158066"/>
    </source>
</evidence>
<dbReference type="Pfam" id="PF01973">
    <property type="entry name" value="MptE-like"/>
    <property type="match status" value="1"/>
</dbReference>
<evidence type="ECO:0000313" key="2">
    <source>
        <dbReference type="EMBL" id="SMP52512.1"/>
    </source>
</evidence>
<sequence length="499" mass="55960">MNPLFTENLGHATTFLSFDEKEHFLKSIQFIETEVHRYAIQPSKKSGVPVPQNEKGVYYHSRYDPEREAEAWAKEQIGSSCSHYVIFGFAFAYHLEALHQLVPKAKMTVIETDSQLVSLCFFHRNLKNLFCSGEVTVHLKTTIQEVAACIQRLLQDETSTLLLYPASVKAIPDSMKELKILLESFRHQSFSIRRGSDHLDQNFQRNIKHADFFAAIFNNVFQEIPLVLVSAGPSLDKNVHMLRELQPYSLVLAVGRAVKPLLAAGVVPDMVIITDGQYFVYQQQLEGLGLEIPLIGLSTCDPKAFARHQGLRGIAFQEGFSKAEKEALKQEVPTTKTGGSVATTALDIAIGWGCNPIILVGQDLALEAGKTHANAAGRGMVRHEATLLKVRGNVTEYVMTTKNLNAYRVWMEQRIRQAPDTTVVNATEGGAYIAGTQVCSLEKVLSILEKSEELERLLSNRINEMTDHHYLLGEIMGHRKAREKVELKVLHFTVEFRTI</sequence>
<reference evidence="2" key="1">
    <citation type="submission" date="2017-05" db="EMBL/GenBank/DDBJ databases">
        <authorList>
            <person name="Varghese N."/>
            <person name="Submissions S."/>
        </authorList>
    </citation>
    <scope>NUCLEOTIDE SEQUENCE</scope>
    <source>
        <strain evidence="2">Su22</strain>
    </source>
</reference>
<proteinExistence type="predicted"/>
<dbReference type="InterPro" id="IPR002826">
    <property type="entry name" value="MptE-like"/>
</dbReference>
<comment type="caution">
    <text evidence="2">The sequence shown here is derived from an EMBL/GenBank/DDBJ whole genome shotgun (WGS) entry which is preliminary data.</text>
</comment>
<protein>
    <submittedName>
        <fullName evidence="2">Uncharacterized conserved protein</fullName>
    </submittedName>
</protein>
<name>A0AA46AIP1_9CLOT</name>
<dbReference type="Proteomes" id="UP001158066">
    <property type="component" value="Unassembled WGS sequence"/>
</dbReference>
<gene>
    <name evidence="2" type="ORF">SAMN06296020_104249</name>
</gene>
<organism evidence="2 3">
    <name type="scientific">Anoxynatronum buryatiense</name>
    <dbReference type="NCBI Taxonomy" id="489973"/>
    <lineage>
        <taxon>Bacteria</taxon>
        <taxon>Bacillati</taxon>
        <taxon>Bacillota</taxon>
        <taxon>Clostridia</taxon>
        <taxon>Eubacteriales</taxon>
        <taxon>Clostridiaceae</taxon>
        <taxon>Anoxynatronum</taxon>
    </lineage>
</organism>
<dbReference type="AlphaFoldDB" id="A0AA46AIP1"/>
<dbReference type="RefSeq" id="WP_283408910.1">
    <property type="nucleotide sequence ID" value="NZ_FXUF01000004.1"/>
</dbReference>
<dbReference type="PANTHER" id="PTHR41786">
    <property type="entry name" value="MOTILITY ACCESSORY FACTOR MAF"/>
    <property type="match status" value="1"/>
</dbReference>
<accession>A0AA46AIP1</accession>
<feature type="domain" description="6-hydroxymethylpterin diphosphokinase MptE-like" evidence="1">
    <location>
        <begin position="200"/>
        <end position="366"/>
    </location>
</feature>
<dbReference type="EMBL" id="FXUF01000004">
    <property type="protein sequence ID" value="SMP52512.1"/>
    <property type="molecule type" value="Genomic_DNA"/>
</dbReference>
<dbReference type="PANTHER" id="PTHR41786:SF1">
    <property type="entry name" value="6-HYDROXYMETHYLPTERIN DIPHOSPHOKINASE MPTE-LIKE DOMAIN-CONTAINING PROTEIN"/>
    <property type="match status" value="1"/>
</dbReference>
<keyword evidence="3" id="KW-1185">Reference proteome</keyword>
<evidence type="ECO:0000259" key="1">
    <source>
        <dbReference type="Pfam" id="PF01973"/>
    </source>
</evidence>